<reference evidence="5" key="1">
    <citation type="submission" date="2013-08" db="EMBL/GenBank/DDBJ databases">
        <authorList>
            <person name="Mendez C."/>
            <person name="Richter M."/>
            <person name="Ferrer M."/>
            <person name="Sanchez J."/>
        </authorList>
    </citation>
    <scope>NUCLEOTIDE SEQUENCE</scope>
</reference>
<organism evidence="5">
    <name type="scientific">mine drainage metagenome</name>
    <dbReference type="NCBI Taxonomy" id="410659"/>
    <lineage>
        <taxon>unclassified sequences</taxon>
        <taxon>metagenomes</taxon>
        <taxon>ecological metagenomes</taxon>
    </lineage>
</organism>
<feature type="compositionally biased region" description="Basic residues" evidence="3">
    <location>
        <begin position="132"/>
        <end position="141"/>
    </location>
</feature>
<comment type="caution">
    <text evidence="5">The sequence shown here is derived from an EMBL/GenBank/DDBJ whole genome shotgun (WGS) entry which is preliminary data.</text>
</comment>
<evidence type="ECO:0000313" key="5">
    <source>
        <dbReference type="EMBL" id="EQD32594.1"/>
    </source>
</evidence>
<dbReference type="Pfam" id="PF03065">
    <property type="entry name" value="Glyco_hydro_57"/>
    <property type="match status" value="1"/>
</dbReference>
<reference evidence="5" key="2">
    <citation type="journal article" date="2014" name="ISME J.">
        <title>Microbial stratification in low pH oxic and suboxic macroscopic growths along an acid mine drainage.</title>
        <authorList>
            <person name="Mendez-Garcia C."/>
            <person name="Mesa V."/>
            <person name="Sprenger R.R."/>
            <person name="Richter M."/>
            <person name="Diez M.S."/>
            <person name="Solano J."/>
            <person name="Bargiela R."/>
            <person name="Golyshina O.V."/>
            <person name="Manteca A."/>
            <person name="Ramos J.L."/>
            <person name="Gallego J.R."/>
            <person name="Llorente I."/>
            <person name="Martins Dos Santos V.A."/>
            <person name="Jensen O.N."/>
            <person name="Pelaez A.I."/>
            <person name="Sanchez J."/>
            <person name="Ferrer M."/>
        </authorList>
    </citation>
    <scope>NUCLEOTIDE SEQUENCE</scope>
</reference>
<dbReference type="GO" id="GO:0003824">
    <property type="term" value="F:catalytic activity"/>
    <property type="evidence" value="ECO:0007669"/>
    <property type="project" value="InterPro"/>
</dbReference>
<dbReference type="SUPFAM" id="SSF88713">
    <property type="entry name" value="Glycoside hydrolase/deacetylase"/>
    <property type="match status" value="1"/>
</dbReference>
<feature type="region of interest" description="Disordered" evidence="3">
    <location>
        <begin position="97"/>
        <end position="141"/>
    </location>
</feature>
<evidence type="ECO:0000259" key="4">
    <source>
        <dbReference type="Pfam" id="PF03065"/>
    </source>
</evidence>
<dbReference type="GO" id="GO:0005975">
    <property type="term" value="P:carbohydrate metabolic process"/>
    <property type="evidence" value="ECO:0007669"/>
    <property type="project" value="InterPro"/>
</dbReference>
<dbReference type="InterPro" id="IPR011330">
    <property type="entry name" value="Glyco_hydro/deAcase_b/a-brl"/>
</dbReference>
<dbReference type="EMBL" id="AUZZ01009764">
    <property type="protein sequence ID" value="EQD32594.1"/>
    <property type="molecule type" value="Genomic_DNA"/>
</dbReference>
<comment type="similarity">
    <text evidence="1">Belongs to the glycosyl hydrolase 57 family.</text>
</comment>
<accession>T0ZVD2</accession>
<keyword evidence="2" id="KW-0119">Carbohydrate metabolism</keyword>
<name>T0ZVD2_9ZZZZ</name>
<sequence length="141" mass="15835">MKIVLYLHMHQPWRLGRFRYLDLGSGRPYFDVERNFAIFRGIAERCYLPALERLIRAAREDSGFRLSLSVTGTFLEQARTAAPAVIDRLRELYRTGQGGAPRRDLLPLAGVPGSSARTARRGGPASGDAPQRVRRRTKVLG</sequence>
<evidence type="ECO:0000256" key="3">
    <source>
        <dbReference type="SAM" id="MobiDB-lite"/>
    </source>
</evidence>
<protein>
    <submittedName>
        <fullName evidence="5">Alpha-amylase/alpha</fullName>
    </submittedName>
</protein>
<dbReference type="InterPro" id="IPR004300">
    <property type="entry name" value="Glyco_hydro_57_N"/>
</dbReference>
<dbReference type="Gene3D" id="3.20.110.20">
    <property type="match status" value="1"/>
</dbReference>
<evidence type="ECO:0000256" key="1">
    <source>
        <dbReference type="ARBA" id="ARBA00006821"/>
    </source>
</evidence>
<evidence type="ECO:0000256" key="2">
    <source>
        <dbReference type="ARBA" id="ARBA00023277"/>
    </source>
</evidence>
<gene>
    <name evidence="5" type="ORF">B2A_13479</name>
</gene>
<proteinExistence type="inferred from homology"/>
<dbReference type="AlphaFoldDB" id="T0ZVD2"/>
<feature type="domain" description="Glycoside hydrolase family 57 N-terminal" evidence="4">
    <location>
        <begin position="4"/>
        <end position="97"/>
    </location>
</feature>